<evidence type="ECO:0000256" key="1">
    <source>
        <dbReference type="SAM" id="Phobius"/>
    </source>
</evidence>
<dbReference type="RefSeq" id="WP_084430227.1">
    <property type="nucleotide sequence ID" value="NZ_FWXV01000005.1"/>
</dbReference>
<feature type="transmembrane region" description="Helical" evidence="1">
    <location>
        <begin position="143"/>
        <end position="166"/>
    </location>
</feature>
<dbReference type="PROSITE" id="PS50076">
    <property type="entry name" value="DNAJ_2"/>
    <property type="match status" value="1"/>
</dbReference>
<dbReference type="PRINTS" id="PR00625">
    <property type="entry name" value="JDOMAIN"/>
</dbReference>
<dbReference type="InterPro" id="IPR001623">
    <property type="entry name" value="DnaJ_domain"/>
</dbReference>
<dbReference type="OrthoDB" id="5242140at2"/>
<keyword evidence="1" id="KW-1133">Transmembrane helix</keyword>
<protein>
    <submittedName>
        <fullName evidence="3">DnaJ domain-containing protein</fullName>
    </submittedName>
</protein>
<feature type="transmembrane region" description="Helical" evidence="1">
    <location>
        <begin position="172"/>
        <end position="193"/>
    </location>
</feature>
<evidence type="ECO:0000259" key="2">
    <source>
        <dbReference type="PROSITE" id="PS50076"/>
    </source>
</evidence>
<dbReference type="SUPFAM" id="SSF46565">
    <property type="entry name" value="Chaperone J-domain"/>
    <property type="match status" value="1"/>
</dbReference>
<dbReference type="CDD" id="cd06257">
    <property type="entry name" value="DnaJ"/>
    <property type="match status" value="1"/>
</dbReference>
<evidence type="ECO:0000313" key="4">
    <source>
        <dbReference type="Proteomes" id="UP000192674"/>
    </source>
</evidence>
<sequence length="227" mass="25936">MPDVDYYAILGVPQSVSDAELRSAYRRLVRRAHPDNGGNVDTFQLIQQAYRKVRATRTESKFATHQTTTTKTRRRPDRWKRMVCWCCGMRTARRPLVVVLTKLDAPDQQVDLPYCDWCWSQRVNVRDRRMISALQTATASSRVGFGMLVAALLGLVAMIGYLWLLFEPSHSLVVLVLAWVVIIALLVAGLWPISKRATEIRQHAADFHQRLVDHPPIAKLLDLGYRL</sequence>
<dbReference type="AlphaFoldDB" id="A0A1Y5XXZ8"/>
<keyword evidence="1" id="KW-0812">Transmembrane</keyword>
<dbReference type="EMBL" id="FWXV01000005">
    <property type="protein sequence ID" value="SMD19183.1"/>
    <property type="molecule type" value="Genomic_DNA"/>
</dbReference>
<gene>
    <name evidence="3" type="ORF">SAMN05661093_06056</name>
</gene>
<reference evidence="3 4" key="1">
    <citation type="submission" date="2017-04" db="EMBL/GenBank/DDBJ databases">
        <authorList>
            <person name="Afonso C.L."/>
            <person name="Miller P.J."/>
            <person name="Scott M.A."/>
            <person name="Spackman E."/>
            <person name="Goraichik I."/>
            <person name="Dimitrov K.M."/>
            <person name="Suarez D.L."/>
            <person name="Swayne D.E."/>
        </authorList>
    </citation>
    <scope>NUCLEOTIDE SEQUENCE [LARGE SCALE GENOMIC DNA]</scope>
    <source>
        <strain evidence="3 4">DSM 43828</strain>
    </source>
</reference>
<proteinExistence type="predicted"/>
<keyword evidence="1" id="KW-0472">Membrane</keyword>
<dbReference type="InterPro" id="IPR036869">
    <property type="entry name" value="J_dom_sf"/>
</dbReference>
<keyword evidence="4" id="KW-1185">Reference proteome</keyword>
<dbReference type="SMART" id="SM00271">
    <property type="entry name" value="DnaJ"/>
    <property type="match status" value="1"/>
</dbReference>
<name>A0A1Y5XXZ8_KIBAR</name>
<dbReference type="Pfam" id="PF00226">
    <property type="entry name" value="DnaJ"/>
    <property type="match status" value="1"/>
</dbReference>
<feature type="domain" description="J" evidence="2">
    <location>
        <begin position="5"/>
        <end position="80"/>
    </location>
</feature>
<dbReference type="Proteomes" id="UP000192674">
    <property type="component" value="Unassembled WGS sequence"/>
</dbReference>
<organism evidence="3 4">
    <name type="scientific">Kibdelosporangium aridum</name>
    <dbReference type="NCBI Taxonomy" id="2030"/>
    <lineage>
        <taxon>Bacteria</taxon>
        <taxon>Bacillati</taxon>
        <taxon>Actinomycetota</taxon>
        <taxon>Actinomycetes</taxon>
        <taxon>Pseudonocardiales</taxon>
        <taxon>Pseudonocardiaceae</taxon>
        <taxon>Kibdelosporangium</taxon>
    </lineage>
</organism>
<accession>A0A1Y5XXZ8</accession>
<evidence type="ECO:0000313" key="3">
    <source>
        <dbReference type="EMBL" id="SMD19183.1"/>
    </source>
</evidence>
<dbReference type="Gene3D" id="1.10.287.110">
    <property type="entry name" value="DnaJ domain"/>
    <property type="match status" value="1"/>
</dbReference>